<dbReference type="AlphaFoldDB" id="A0A1H8FHI6"/>
<sequence length="358" mass="38915">MKKYLSLTTALTLVATASGAESITIISWGGTYAHSQVEAYHKPFTAQTGINIVSVDSDNPATPIKAQVEAGNVTADVVDVEYADAVRLCDEGMLEEIDPSVLPPAPDGTPATDDFLPQGLSECAVGSIVFSTIYAYDSTKFPDEVPQTIADFFDTEKFPGKRGVKKAPKALLEMALMADGVPADQVYDLLSTDEGIDRAFAKLDTIKRDIVWWETGAQPPQLLADGEVVMTAAYNGRIFNAAVTEDKPFEIVWDGQVYEYNLFAIPKGAPNPEGAMEFIKFATDTQRLADQAQWISYGPARQSSAGLVGLYHDGKTEMAPHMPTSPENMTNALGSSYDFWVDHESELIERFSSWLTAS</sequence>
<evidence type="ECO:0000256" key="2">
    <source>
        <dbReference type="SAM" id="SignalP"/>
    </source>
</evidence>
<evidence type="ECO:0000313" key="4">
    <source>
        <dbReference type="Proteomes" id="UP000199054"/>
    </source>
</evidence>
<dbReference type="InterPro" id="IPR006059">
    <property type="entry name" value="SBP"/>
</dbReference>
<dbReference type="OrthoDB" id="9815444at2"/>
<name>A0A1H8FHI6_9RHOB</name>
<dbReference type="Pfam" id="PF13416">
    <property type="entry name" value="SBP_bac_8"/>
    <property type="match status" value="1"/>
</dbReference>
<dbReference type="CDD" id="cd13589">
    <property type="entry name" value="PBP2_polyamine_RpCGA009"/>
    <property type="match status" value="1"/>
</dbReference>
<keyword evidence="1 2" id="KW-0732">Signal</keyword>
<evidence type="ECO:0000313" key="3">
    <source>
        <dbReference type="EMBL" id="SEN31095.1"/>
    </source>
</evidence>
<dbReference type="SUPFAM" id="SSF53850">
    <property type="entry name" value="Periplasmic binding protein-like II"/>
    <property type="match status" value="1"/>
</dbReference>
<gene>
    <name evidence="3" type="ORF">SAMN04489859_100457</name>
</gene>
<reference evidence="3 4" key="1">
    <citation type="submission" date="2016-10" db="EMBL/GenBank/DDBJ databases">
        <authorList>
            <person name="de Groot N.N."/>
        </authorList>
    </citation>
    <scope>NUCLEOTIDE SEQUENCE [LARGE SCALE GENOMIC DNA]</scope>
    <source>
        <strain evidence="3 4">DSM 8512</strain>
    </source>
</reference>
<keyword evidence="4" id="KW-1185">Reference proteome</keyword>
<dbReference type="Gene3D" id="3.40.190.10">
    <property type="entry name" value="Periplasmic binding protein-like II"/>
    <property type="match status" value="2"/>
</dbReference>
<dbReference type="Proteomes" id="UP000199054">
    <property type="component" value="Unassembled WGS sequence"/>
</dbReference>
<evidence type="ECO:0000256" key="1">
    <source>
        <dbReference type="ARBA" id="ARBA00022729"/>
    </source>
</evidence>
<feature type="chain" id="PRO_5011703340" evidence="2">
    <location>
        <begin position="21"/>
        <end position="358"/>
    </location>
</feature>
<dbReference type="PANTHER" id="PTHR30222:SF2">
    <property type="entry name" value="ABC TRANSPORTER SUBSTRATE-BINDING PROTEIN"/>
    <property type="match status" value="1"/>
</dbReference>
<dbReference type="EMBL" id="FODE01000004">
    <property type="protein sequence ID" value="SEN31095.1"/>
    <property type="molecule type" value="Genomic_DNA"/>
</dbReference>
<proteinExistence type="predicted"/>
<organism evidence="3 4">
    <name type="scientific">Paracoccus alcaliphilus</name>
    <dbReference type="NCBI Taxonomy" id="34002"/>
    <lineage>
        <taxon>Bacteria</taxon>
        <taxon>Pseudomonadati</taxon>
        <taxon>Pseudomonadota</taxon>
        <taxon>Alphaproteobacteria</taxon>
        <taxon>Rhodobacterales</taxon>
        <taxon>Paracoccaceae</taxon>
        <taxon>Paracoccus</taxon>
    </lineage>
</organism>
<feature type="signal peptide" evidence="2">
    <location>
        <begin position="1"/>
        <end position="20"/>
    </location>
</feature>
<dbReference type="RefSeq" id="WP_090610650.1">
    <property type="nucleotide sequence ID" value="NZ_CP067124.1"/>
</dbReference>
<accession>A0A1H8FHI6</accession>
<dbReference type="STRING" id="34002.SAMN04489859_100457"/>
<protein>
    <submittedName>
        <fullName evidence="3">Putative spermidine/putrescine transport system substrate-binding protein</fullName>
    </submittedName>
</protein>
<dbReference type="PANTHER" id="PTHR30222">
    <property type="entry name" value="SPERMIDINE/PUTRESCINE-BINDING PERIPLASMIC PROTEIN"/>
    <property type="match status" value="1"/>
</dbReference>